<dbReference type="EMBL" id="JBBPBN010000014">
    <property type="protein sequence ID" value="KAK9024849.1"/>
    <property type="molecule type" value="Genomic_DNA"/>
</dbReference>
<accession>A0ABR2SIM9</accession>
<evidence type="ECO:0000313" key="2">
    <source>
        <dbReference type="Proteomes" id="UP001396334"/>
    </source>
</evidence>
<keyword evidence="2" id="KW-1185">Reference proteome</keyword>
<organism evidence="1 2">
    <name type="scientific">Hibiscus sabdariffa</name>
    <name type="common">roselle</name>
    <dbReference type="NCBI Taxonomy" id="183260"/>
    <lineage>
        <taxon>Eukaryota</taxon>
        <taxon>Viridiplantae</taxon>
        <taxon>Streptophyta</taxon>
        <taxon>Embryophyta</taxon>
        <taxon>Tracheophyta</taxon>
        <taxon>Spermatophyta</taxon>
        <taxon>Magnoliopsida</taxon>
        <taxon>eudicotyledons</taxon>
        <taxon>Gunneridae</taxon>
        <taxon>Pentapetalae</taxon>
        <taxon>rosids</taxon>
        <taxon>malvids</taxon>
        <taxon>Malvales</taxon>
        <taxon>Malvaceae</taxon>
        <taxon>Malvoideae</taxon>
        <taxon>Hibiscus</taxon>
    </lineage>
</organism>
<dbReference type="Proteomes" id="UP001396334">
    <property type="component" value="Unassembled WGS sequence"/>
</dbReference>
<sequence length="103" mass="12074">MNRKVQFWNTTRATFLENFDEQLQKLEALGINSSNDLLMTLVECWSKAYFKGTSKCDVVDNNMAEAFNGWIIEARCKPIITMLEEIRIMVMSRMNVKRSWVET</sequence>
<reference evidence="1 2" key="1">
    <citation type="journal article" date="2024" name="G3 (Bethesda)">
        <title>Genome assembly of Hibiscus sabdariffa L. provides insights into metabolisms of medicinal natural products.</title>
        <authorList>
            <person name="Kim T."/>
        </authorList>
    </citation>
    <scope>NUCLEOTIDE SEQUENCE [LARGE SCALE GENOMIC DNA]</scope>
    <source>
        <strain evidence="1">TK-2024</strain>
        <tissue evidence="1">Old leaves</tissue>
    </source>
</reference>
<evidence type="ECO:0000313" key="1">
    <source>
        <dbReference type="EMBL" id="KAK9024849.1"/>
    </source>
</evidence>
<protein>
    <submittedName>
        <fullName evidence="1">Uncharacterized protein</fullName>
    </submittedName>
</protein>
<comment type="caution">
    <text evidence="1">The sequence shown here is derived from an EMBL/GenBank/DDBJ whole genome shotgun (WGS) entry which is preliminary data.</text>
</comment>
<gene>
    <name evidence="1" type="ORF">V6N11_064755</name>
</gene>
<proteinExistence type="predicted"/>
<name>A0ABR2SIM9_9ROSI</name>